<evidence type="ECO:0000259" key="4">
    <source>
        <dbReference type="Pfam" id="PF17681"/>
    </source>
</evidence>
<dbReference type="EnsemblMetazoa" id="PPA15063.1">
    <property type="protein sequence ID" value="PPA15063.1"/>
    <property type="gene ID" value="WBGene00104617"/>
</dbReference>
<evidence type="ECO:0000313" key="5">
    <source>
        <dbReference type="EnsemblMetazoa" id="PPA15063.1"/>
    </source>
</evidence>
<feature type="compositionally biased region" description="Polar residues" evidence="3">
    <location>
        <begin position="261"/>
        <end position="286"/>
    </location>
</feature>
<dbReference type="InterPro" id="IPR041470">
    <property type="entry name" value="GCP_N"/>
</dbReference>
<feature type="compositionally biased region" description="Basic residues" evidence="3">
    <location>
        <begin position="242"/>
        <end position="252"/>
    </location>
</feature>
<keyword evidence="2" id="KW-0493">Microtubule</keyword>
<dbReference type="AlphaFoldDB" id="A0A2A6B9W1"/>
<accession>A0A2A6B9W1</accession>
<keyword evidence="6" id="KW-1185">Reference proteome</keyword>
<dbReference type="Pfam" id="PF17681">
    <property type="entry name" value="GCP_N_terminal"/>
    <property type="match status" value="1"/>
</dbReference>
<sequence>MAKHHPDLIFCRKQPGVAIGRLCDKCDGRCVVCDSYVRPCTLVRICDECNYGSYQGRCVICGGAGVSDAYYCKECTIMEKDRDGCPKIVNLGSAKTDLFYERKKMSSGHPPSLVEASADVRRCFSIDVDARSLADAIDAHGIYDEMATREKIDRHYRKVLDRHKSSGTERVQSIAAGIQALETAPDLRRGLYIGEGFVLSKKYGLGREQSQSLGMEKDAPPLPPKRGFISTQQLGSGSRSPHFNRRSVSRSRVRSELTGDTPYNPSTFYSPAPTQTTGSPLSTVTSTRPFGSSSFNAAVAARDAMAKMNIRPRLDMGGAETTSPPPMVERPRARAATTTLTPTVYDTPSSSATNRLYDEQLRHSSSSSPVSLSTATPSTVVHVQHGGAQPQRATAALRATAGVCGRAAGANEVADEVLAQGLARALKGFESSYFRLSDGVFRMSAGCAVAGTRRGRLLRVLQTASHAHSANMATSQGADLMTEAFIVGLQKVHREFTQDVMTLERERGSYLDTRALDFRIRSRWEAAMARVAALAALVRRPQMRGMTLLHELYMHYTGLENTGGMEERVIITLLDSVMFVFANLLQQWLLDGTLNVHNTEFLIKEREGHGAEQSEAAMVKSWQTRFNLDKALVPAFLDRNLPKMILSVGKCARLLATDNVYDELSAHRAKVAALDLSRLYQLDYNERTAVAKELHAIEKSICGLVVERLLQRDQLKEHLRAIRHVFLCLDERYATHLFESIEMMCRDVQSVSATRTQHAASLAFIAAARTAALAFPFKLPVDAVVKESVSSASTPVSSARGSALRSGRGSGSGVASSSGASRARVTVTPTYTAPRTSASLRAFQLSMATAGAFFDNLIRYFIQGIAMHSSQLTARMDRAGKVEECDKAHLKFLLQMADHVGTMLTGDKRPPAMRNEKQLSAIQTARSVLLDEASDLLDLFWTWVAEAEREQLLRKQKSDEMELGADAQSTTLHEFERLEENFRREEAEKHQVASATKIMAIFDRFSLQMGQFIDLYETDGKRVELAKLLLAMKPKRRGEKDVQQTKERTLSAKWSTSAQA</sequence>
<accession>A0A8R1YEI2</accession>
<feature type="region of interest" description="Disordered" evidence="3">
    <location>
        <begin position="794"/>
        <end position="821"/>
    </location>
</feature>
<evidence type="ECO:0000256" key="2">
    <source>
        <dbReference type="ARBA" id="ARBA00022701"/>
    </source>
</evidence>
<feature type="region of interest" description="Disordered" evidence="3">
    <location>
        <begin position="1036"/>
        <end position="1060"/>
    </location>
</feature>
<dbReference type="GO" id="GO:0000398">
    <property type="term" value="P:mRNA splicing, via spliceosome"/>
    <property type="evidence" value="ECO:0000318"/>
    <property type="project" value="GO_Central"/>
</dbReference>
<dbReference type="Pfam" id="PF03660">
    <property type="entry name" value="PHF5"/>
    <property type="match status" value="1"/>
</dbReference>
<protein>
    <submittedName>
        <fullName evidence="5">Phf-5</fullName>
    </submittedName>
</protein>
<feature type="domain" description="Gamma tubulin complex component protein N-terminal" evidence="4">
    <location>
        <begin position="422"/>
        <end position="686"/>
    </location>
</feature>
<feature type="compositionally biased region" description="Basic and acidic residues" evidence="3">
    <location>
        <begin position="1038"/>
        <end position="1050"/>
    </location>
</feature>
<dbReference type="GO" id="GO:0005874">
    <property type="term" value="C:microtubule"/>
    <property type="evidence" value="ECO:0007669"/>
    <property type="project" value="UniProtKB-KW"/>
</dbReference>
<evidence type="ECO:0000256" key="1">
    <source>
        <dbReference type="ARBA" id="ARBA00008626"/>
    </source>
</evidence>
<evidence type="ECO:0000256" key="3">
    <source>
        <dbReference type="SAM" id="MobiDB-lite"/>
    </source>
</evidence>
<name>A0A2A6B9W1_PRIPA</name>
<dbReference type="GO" id="GO:0005686">
    <property type="term" value="C:U2 snRNP"/>
    <property type="evidence" value="ECO:0000318"/>
    <property type="project" value="GO_Central"/>
</dbReference>
<dbReference type="Proteomes" id="UP000005239">
    <property type="component" value="Unassembled WGS sequence"/>
</dbReference>
<evidence type="ECO:0000313" key="6">
    <source>
        <dbReference type="Proteomes" id="UP000005239"/>
    </source>
</evidence>
<dbReference type="PANTHER" id="PTHR13120">
    <property type="entry name" value="PHD FINGER-LIKE DOMAIN-CONTAINING PROTEIN 5A"/>
    <property type="match status" value="1"/>
</dbReference>
<proteinExistence type="inferred from homology"/>
<organism evidence="5 6">
    <name type="scientific">Pristionchus pacificus</name>
    <name type="common">Parasitic nematode worm</name>
    <dbReference type="NCBI Taxonomy" id="54126"/>
    <lineage>
        <taxon>Eukaryota</taxon>
        <taxon>Metazoa</taxon>
        <taxon>Ecdysozoa</taxon>
        <taxon>Nematoda</taxon>
        <taxon>Chromadorea</taxon>
        <taxon>Rhabditida</taxon>
        <taxon>Rhabditina</taxon>
        <taxon>Diplogasteromorpha</taxon>
        <taxon>Diplogasteroidea</taxon>
        <taxon>Neodiplogasteridae</taxon>
        <taxon>Pristionchus</taxon>
    </lineage>
</organism>
<dbReference type="InterPro" id="IPR005345">
    <property type="entry name" value="PHF5"/>
</dbReference>
<reference evidence="6" key="1">
    <citation type="journal article" date="2008" name="Nat. Genet.">
        <title>The Pristionchus pacificus genome provides a unique perspective on nematode lifestyle and parasitism.</title>
        <authorList>
            <person name="Dieterich C."/>
            <person name="Clifton S.W."/>
            <person name="Schuster L.N."/>
            <person name="Chinwalla A."/>
            <person name="Delehaunty K."/>
            <person name="Dinkelacker I."/>
            <person name="Fulton L."/>
            <person name="Fulton R."/>
            <person name="Godfrey J."/>
            <person name="Minx P."/>
            <person name="Mitreva M."/>
            <person name="Roeseler W."/>
            <person name="Tian H."/>
            <person name="Witte H."/>
            <person name="Yang S.P."/>
            <person name="Wilson R.K."/>
            <person name="Sommer R.J."/>
        </authorList>
    </citation>
    <scope>NUCLEOTIDE SEQUENCE [LARGE SCALE GENOMIC DNA]</scope>
    <source>
        <strain evidence="6">PS312</strain>
    </source>
</reference>
<feature type="compositionally biased region" description="Polar residues" evidence="3">
    <location>
        <begin position="229"/>
        <end position="241"/>
    </location>
</feature>
<comment type="similarity">
    <text evidence="1">Belongs to the PHF5 family.</text>
</comment>
<dbReference type="GO" id="GO:0071011">
    <property type="term" value="C:precatalytic spliceosome"/>
    <property type="evidence" value="ECO:0000318"/>
    <property type="project" value="GO_Central"/>
</dbReference>
<gene>
    <name evidence="5" type="primary">WBGene00104617</name>
</gene>
<feature type="region of interest" description="Disordered" evidence="3">
    <location>
        <begin position="209"/>
        <end position="286"/>
    </location>
</feature>
<reference evidence="5" key="2">
    <citation type="submission" date="2022-06" db="UniProtKB">
        <authorList>
            <consortium name="EnsemblMetazoa"/>
        </authorList>
    </citation>
    <scope>IDENTIFICATION</scope>
    <source>
        <strain evidence="5">PS312</strain>
    </source>
</reference>